<evidence type="ECO:0000313" key="5">
    <source>
        <dbReference type="EMBL" id="KAF4126167.1"/>
    </source>
</evidence>
<name>A0A9P5D4K8_9HYPO</name>
<dbReference type="OrthoDB" id="419598at2759"/>
<dbReference type="Gene3D" id="3.40.50.720">
    <property type="entry name" value="NAD(P)-binding Rossmann-like Domain"/>
    <property type="match status" value="1"/>
</dbReference>
<dbReference type="InterPro" id="IPR016040">
    <property type="entry name" value="NAD(P)-bd_dom"/>
</dbReference>
<evidence type="ECO:0000256" key="1">
    <source>
        <dbReference type="ARBA" id="ARBA00005725"/>
    </source>
</evidence>
<dbReference type="AlphaFoldDB" id="A0A9P5D4K8"/>
<dbReference type="Proteomes" id="UP000749293">
    <property type="component" value="Unassembled WGS sequence"/>
</dbReference>
<proteinExistence type="inferred from homology"/>
<evidence type="ECO:0000256" key="2">
    <source>
        <dbReference type="ARBA" id="ARBA00022857"/>
    </source>
</evidence>
<dbReference type="SUPFAM" id="SSF51735">
    <property type="entry name" value="NAD(P)-binding Rossmann-fold domains"/>
    <property type="match status" value="1"/>
</dbReference>
<dbReference type="Pfam" id="PF13460">
    <property type="entry name" value="NAD_binding_10"/>
    <property type="match status" value="1"/>
</dbReference>
<comment type="caution">
    <text evidence="5">The sequence shown here is derived from an EMBL/GenBank/DDBJ whole genome shotgun (WGS) entry which is preliminary data.</text>
</comment>
<feature type="domain" description="NAD(P)-binding" evidence="4">
    <location>
        <begin position="9"/>
        <end position="136"/>
    </location>
</feature>
<sequence length="299" mass="33008">MTVTVGIAGITGKFGRLLASHLLKNPSVELRGYCRNAANVPAFITGANVKIFEGGAFDSQAVRPFVEGCDVVACAYLGDDKLMVDGQKVLIDSCEENKVPRYIASDYSVDFTKLELGQLFPKDPMKHVKAYLDTKQNVKGVHVLIGGFMETLTSPFFGLYDARGPTFRYWGDGTEVFEASTYENAAEYTAAVAADTSAVGKQHFLGGAASAKDLAKIFEEVHGIKPKLESLGTQEELYTKMTALRAQYPNDIFKYMALYYTYYMISGKSLVGPRLDNDKYPNVKPFTWTDFIKQLPVSK</sequence>
<dbReference type="InterPro" id="IPR051609">
    <property type="entry name" value="NmrA/Isoflavone_reductase-like"/>
</dbReference>
<evidence type="ECO:0000313" key="6">
    <source>
        <dbReference type="Proteomes" id="UP000749293"/>
    </source>
</evidence>
<organism evidence="5 6">
    <name type="scientific">Geosmithia morbida</name>
    <dbReference type="NCBI Taxonomy" id="1094350"/>
    <lineage>
        <taxon>Eukaryota</taxon>
        <taxon>Fungi</taxon>
        <taxon>Dikarya</taxon>
        <taxon>Ascomycota</taxon>
        <taxon>Pezizomycotina</taxon>
        <taxon>Sordariomycetes</taxon>
        <taxon>Hypocreomycetidae</taxon>
        <taxon>Hypocreales</taxon>
        <taxon>Bionectriaceae</taxon>
        <taxon>Geosmithia</taxon>
    </lineage>
</organism>
<evidence type="ECO:0000259" key="4">
    <source>
        <dbReference type="Pfam" id="PF13460"/>
    </source>
</evidence>
<dbReference type="PANTHER" id="PTHR47706">
    <property type="entry name" value="NMRA-LIKE FAMILY PROTEIN"/>
    <property type="match status" value="1"/>
</dbReference>
<keyword evidence="6" id="KW-1185">Reference proteome</keyword>
<dbReference type="InterPro" id="IPR036291">
    <property type="entry name" value="NAD(P)-bd_dom_sf"/>
</dbReference>
<dbReference type="RefSeq" id="XP_035324819.1">
    <property type="nucleotide sequence ID" value="XM_035463395.1"/>
</dbReference>
<reference evidence="5" key="1">
    <citation type="submission" date="2020-03" db="EMBL/GenBank/DDBJ databases">
        <title>Site-based positive gene gene selection in Geosmithia morbida across the United States reveals a broad range of putative effectors and factors for local host and environmental adapation.</title>
        <authorList>
            <person name="Onufrak A."/>
            <person name="Murdoch R.W."/>
            <person name="Gazis R."/>
            <person name="Huff M."/>
            <person name="Staton M."/>
            <person name="Klingeman W."/>
            <person name="Hadziabdic D."/>
        </authorList>
    </citation>
    <scope>NUCLEOTIDE SEQUENCE</scope>
    <source>
        <strain evidence="5">1262</strain>
    </source>
</reference>
<dbReference type="EMBL" id="JAANYQ010000002">
    <property type="protein sequence ID" value="KAF4126167.1"/>
    <property type="molecule type" value="Genomic_DNA"/>
</dbReference>
<dbReference type="PANTHER" id="PTHR47706:SF9">
    <property type="entry name" value="NMRA-LIKE DOMAIN-CONTAINING PROTEIN-RELATED"/>
    <property type="match status" value="1"/>
</dbReference>
<gene>
    <name evidence="5" type="ORF">GMORB2_1413</name>
</gene>
<keyword evidence="3" id="KW-0560">Oxidoreductase</keyword>
<comment type="similarity">
    <text evidence="1">Belongs to the NmrA-type oxidoreductase family. Isoflavone reductase subfamily.</text>
</comment>
<evidence type="ECO:0000256" key="3">
    <source>
        <dbReference type="ARBA" id="ARBA00023002"/>
    </source>
</evidence>
<dbReference type="GeneID" id="55967643"/>
<keyword evidence="2" id="KW-0521">NADP</keyword>
<protein>
    <recommendedName>
        <fullName evidence="4">NAD(P)-binding domain-containing protein</fullName>
    </recommendedName>
</protein>
<dbReference type="GO" id="GO:0016491">
    <property type="term" value="F:oxidoreductase activity"/>
    <property type="evidence" value="ECO:0007669"/>
    <property type="project" value="UniProtKB-KW"/>
</dbReference>
<accession>A0A9P5D4K8</accession>